<dbReference type="RefSeq" id="WP_189172285.1">
    <property type="nucleotide sequence ID" value="NZ_BMQB01000015.1"/>
</dbReference>
<keyword evidence="2" id="KW-1185">Reference proteome</keyword>
<accession>A0A8J3BH40</accession>
<proteinExistence type="predicted"/>
<dbReference type="EMBL" id="BMQB01000015">
    <property type="protein sequence ID" value="GGK10580.1"/>
    <property type="molecule type" value="Genomic_DNA"/>
</dbReference>
<comment type="caution">
    <text evidence="1">The sequence shown here is derived from an EMBL/GenBank/DDBJ whole genome shotgun (WGS) entry which is preliminary data.</text>
</comment>
<dbReference type="Proteomes" id="UP000649739">
    <property type="component" value="Unassembled WGS sequence"/>
</dbReference>
<evidence type="ECO:0000313" key="2">
    <source>
        <dbReference type="Proteomes" id="UP000649739"/>
    </source>
</evidence>
<dbReference type="AlphaFoldDB" id="A0A8J3BH40"/>
<reference evidence="1" key="2">
    <citation type="submission" date="2020-09" db="EMBL/GenBank/DDBJ databases">
        <authorList>
            <person name="Sun Q."/>
            <person name="Ohkuma M."/>
        </authorList>
    </citation>
    <scope>NUCLEOTIDE SEQUENCE</scope>
    <source>
        <strain evidence="1">JCM 3090</strain>
    </source>
</reference>
<evidence type="ECO:0000313" key="1">
    <source>
        <dbReference type="EMBL" id="GGK10580.1"/>
    </source>
</evidence>
<name>A0A8J3BH40_9ACTN</name>
<gene>
    <name evidence="1" type="ORF">GCM10010123_45710</name>
</gene>
<reference evidence="1" key="1">
    <citation type="journal article" date="2014" name="Int. J. Syst. Evol. Microbiol.">
        <title>Complete genome sequence of Corynebacterium casei LMG S-19264T (=DSM 44701T), isolated from a smear-ripened cheese.</title>
        <authorList>
            <consortium name="US DOE Joint Genome Institute (JGI-PGF)"/>
            <person name="Walter F."/>
            <person name="Albersmeier A."/>
            <person name="Kalinowski J."/>
            <person name="Ruckert C."/>
        </authorList>
    </citation>
    <scope>NUCLEOTIDE SEQUENCE</scope>
    <source>
        <strain evidence="1">JCM 3090</strain>
    </source>
</reference>
<organism evidence="1 2">
    <name type="scientific">Pilimelia anulata</name>
    <dbReference type="NCBI Taxonomy" id="53371"/>
    <lineage>
        <taxon>Bacteria</taxon>
        <taxon>Bacillati</taxon>
        <taxon>Actinomycetota</taxon>
        <taxon>Actinomycetes</taxon>
        <taxon>Micromonosporales</taxon>
        <taxon>Micromonosporaceae</taxon>
        <taxon>Pilimelia</taxon>
    </lineage>
</organism>
<sequence length="82" mass="9538">MPERHPLIVETVIRKKSGRTQSYTEFDAHHYGVPRVGETLVIHKDAWRVLDVRRIIKGSDDDPAGHIQVLIEEISDDDYRPY</sequence>
<protein>
    <submittedName>
        <fullName evidence="1">Uncharacterized protein</fullName>
    </submittedName>
</protein>